<dbReference type="Proteomes" id="UP000440732">
    <property type="component" value="Unassembled WGS sequence"/>
</dbReference>
<protein>
    <submittedName>
        <fullName evidence="2">Uncharacterized protein</fullName>
    </submittedName>
</protein>
<dbReference type="EMBL" id="QXGA01000434">
    <property type="protein sequence ID" value="KAE9146007.1"/>
    <property type="molecule type" value="Genomic_DNA"/>
</dbReference>
<comment type="caution">
    <text evidence="2">The sequence shown here is derived from an EMBL/GenBank/DDBJ whole genome shotgun (WGS) entry which is preliminary data.</text>
</comment>
<proteinExistence type="predicted"/>
<dbReference type="EMBL" id="QXGF01000877">
    <property type="protein sequence ID" value="KAE8934705.1"/>
    <property type="molecule type" value="Genomic_DNA"/>
</dbReference>
<evidence type="ECO:0000313" key="6">
    <source>
        <dbReference type="Proteomes" id="UP000429523"/>
    </source>
</evidence>
<name>A0A6A3EMM4_9STRA</name>
<dbReference type="Proteomes" id="UP000486351">
    <property type="component" value="Unassembled WGS sequence"/>
</dbReference>
<evidence type="ECO:0000313" key="2">
    <source>
        <dbReference type="EMBL" id="KAE8934705.1"/>
    </source>
</evidence>
<dbReference type="Proteomes" id="UP000437068">
    <property type="component" value="Unassembled WGS sequence"/>
</dbReference>
<dbReference type="AlphaFoldDB" id="A0A6A3EMM4"/>
<evidence type="ECO:0000313" key="4">
    <source>
        <dbReference type="EMBL" id="KAE9312671.1"/>
    </source>
</evidence>
<sequence length="76" mass="8077">MSMEKPAVVYSPEQTFYEGRKLHSSTVAGSKANIGGNVSVAADVAKGLCRSDSVPADRPRAHDINTLEMTTDSPLL</sequence>
<evidence type="ECO:0000313" key="3">
    <source>
        <dbReference type="EMBL" id="KAE9146007.1"/>
    </source>
</evidence>
<gene>
    <name evidence="4" type="ORF">PF001_g9114</name>
    <name evidence="3" type="ORF">PF006_g9190</name>
    <name evidence="5" type="ORF">PF008_g13360</name>
    <name evidence="2" type="ORF">PF009_g15319</name>
</gene>
<evidence type="ECO:0000313" key="9">
    <source>
        <dbReference type="Proteomes" id="UP000486351"/>
    </source>
</evidence>
<evidence type="ECO:0000313" key="7">
    <source>
        <dbReference type="Proteomes" id="UP000437068"/>
    </source>
</evidence>
<accession>A0A6A3EMM4</accession>
<organism evidence="2 6">
    <name type="scientific">Phytophthora fragariae</name>
    <dbReference type="NCBI Taxonomy" id="53985"/>
    <lineage>
        <taxon>Eukaryota</taxon>
        <taxon>Sar</taxon>
        <taxon>Stramenopiles</taxon>
        <taxon>Oomycota</taxon>
        <taxon>Peronosporomycetes</taxon>
        <taxon>Peronosporales</taxon>
        <taxon>Peronosporaceae</taxon>
        <taxon>Phytophthora</taxon>
    </lineage>
</organism>
<reference evidence="6 7" key="1">
    <citation type="submission" date="2018-08" db="EMBL/GenBank/DDBJ databases">
        <title>Genomic investigation of the strawberry pathogen Phytophthora fragariae indicates pathogenicity is determined by transcriptional variation in three key races.</title>
        <authorList>
            <person name="Adams T.M."/>
            <person name="Armitage A.D."/>
            <person name="Sobczyk M.K."/>
            <person name="Bates H.J."/>
            <person name="Dunwell J.M."/>
            <person name="Nellist C.F."/>
            <person name="Harrison R.J."/>
        </authorList>
    </citation>
    <scope>NUCLEOTIDE SEQUENCE [LARGE SCALE GENOMIC DNA]</scope>
    <source>
        <strain evidence="4 7">A4</strain>
        <strain evidence="3 8">NOV-5</strain>
        <strain evidence="5 9">NOV-77</strain>
        <strain evidence="2 6">NOV-9</strain>
    </source>
</reference>
<evidence type="ECO:0000256" key="1">
    <source>
        <dbReference type="SAM" id="MobiDB-lite"/>
    </source>
</evidence>
<dbReference type="EMBL" id="QXGE01000431">
    <property type="protein sequence ID" value="KAE9312671.1"/>
    <property type="molecule type" value="Genomic_DNA"/>
</dbReference>
<feature type="region of interest" description="Disordered" evidence="1">
    <location>
        <begin position="53"/>
        <end position="76"/>
    </location>
</feature>
<dbReference type="Proteomes" id="UP000429523">
    <property type="component" value="Unassembled WGS sequence"/>
</dbReference>
<evidence type="ECO:0000313" key="8">
    <source>
        <dbReference type="Proteomes" id="UP000440732"/>
    </source>
</evidence>
<feature type="compositionally biased region" description="Basic and acidic residues" evidence="1">
    <location>
        <begin position="55"/>
        <end position="65"/>
    </location>
</feature>
<feature type="compositionally biased region" description="Polar residues" evidence="1">
    <location>
        <begin position="67"/>
        <end position="76"/>
    </location>
</feature>
<evidence type="ECO:0000313" key="5">
    <source>
        <dbReference type="EMBL" id="KAE9335709.1"/>
    </source>
</evidence>
<dbReference type="EMBL" id="QXFY01000784">
    <property type="protein sequence ID" value="KAE9335709.1"/>
    <property type="molecule type" value="Genomic_DNA"/>
</dbReference>